<evidence type="ECO:0000256" key="15">
    <source>
        <dbReference type="ARBA" id="ARBA00023033"/>
    </source>
</evidence>
<evidence type="ECO:0000256" key="7">
    <source>
        <dbReference type="ARBA" id="ARBA00022692"/>
    </source>
</evidence>
<dbReference type="EMBL" id="OC920532">
    <property type="protein sequence ID" value="CAD7652575.1"/>
    <property type="molecule type" value="Genomic_DNA"/>
</dbReference>
<evidence type="ECO:0000256" key="14">
    <source>
        <dbReference type="ARBA" id="ARBA00023004"/>
    </source>
</evidence>
<accession>A0A7R9M3V5</accession>
<evidence type="ECO:0000256" key="16">
    <source>
        <dbReference type="ARBA" id="ARBA00023098"/>
    </source>
</evidence>
<keyword evidence="14" id="KW-0408">Iron</keyword>
<dbReference type="InterPro" id="IPR017972">
    <property type="entry name" value="Cyt_P450_CS"/>
</dbReference>
<dbReference type="InterPro" id="IPR002401">
    <property type="entry name" value="Cyt_P450_E_grp-I"/>
</dbReference>
<evidence type="ECO:0000256" key="12">
    <source>
        <dbReference type="ARBA" id="ARBA00022989"/>
    </source>
</evidence>
<reference evidence="28" key="1">
    <citation type="submission" date="2020-11" db="EMBL/GenBank/DDBJ databases">
        <authorList>
            <person name="Tran Van P."/>
        </authorList>
    </citation>
    <scope>NUCLEOTIDE SEQUENCE</scope>
</reference>
<feature type="non-terminal residue" evidence="28">
    <location>
        <position position="1"/>
    </location>
</feature>
<evidence type="ECO:0000256" key="9">
    <source>
        <dbReference type="ARBA" id="ARBA00022792"/>
    </source>
</evidence>
<comment type="catalytic activity">
    <reaction evidence="20">
        <text>(5Z,8Z,11Z,14Z)-eicosatetraenoate + reduced [NADPH--hemoprotein reductase] + O2 = 20-hydroxy-(5Z,8Z,11Z,14Z)-eicosatetraenoate + oxidized [NADPH--hemoprotein reductase] + H2O + H(+)</text>
        <dbReference type="Rhea" id="RHEA:39755"/>
        <dbReference type="Rhea" id="RHEA-COMP:11964"/>
        <dbReference type="Rhea" id="RHEA-COMP:11965"/>
        <dbReference type="ChEBI" id="CHEBI:15377"/>
        <dbReference type="ChEBI" id="CHEBI:15378"/>
        <dbReference type="ChEBI" id="CHEBI:15379"/>
        <dbReference type="ChEBI" id="CHEBI:32395"/>
        <dbReference type="ChEBI" id="CHEBI:57618"/>
        <dbReference type="ChEBI" id="CHEBI:58210"/>
        <dbReference type="ChEBI" id="CHEBI:76624"/>
    </reaction>
    <physiologicalReaction direction="left-to-right" evidence="20">
        <dbReference type="Rhea" id="RHEA:39756"/>
    </physiologicalReaction>
</comment>
<evidence type="ECO:0000256" key="11">
    <source>
        <dbReference type="ARBA" id="ARBA00022848"/>
    </source>
</evidence>
<evidence type="ECO:0000256" key="13">
    <source>
        <dbReference type="ARBA" id="ARBA00023002"/>
    </source>
</evidence>
<evidence type="ECO:0000256" key="1">
    <source>
        <dbReference type="ARBA" id="ARBA00001971"/>
    </source>
</evidence>
<keyword evidence="16" id="KW-0443">Lipid metabolism</keyword>
<proteinExistence type="inferred from homology"/>
<evidence type="ECO:0000256" key="26">
    <source>
        <dbReference type="ARBA" id="ARBA00079181"/>
    </source>
</evidence>
<dbReference type="SUPFAM" id="SSF48264">
    <property type="entry name" value="Cytochrome P450"/>
    <property type="match status" value="2"/>
</dbReference>
<dbReference type="EC" id="1.14.14.80" evidence="24"/>
<dbReference type="GO" id="GO:0005789">
    <property type="term" value="C:endoplasmic reticulum membrane"/>
    <property type="evidence" value="ECO:0007669"/>
    <property type="project" value="UniProtKB-SubCell"/>
</dbReference>
<dbReference type="GO" id="GO:0006805">
    <property type="term" value="P:xenobiotic metabolic process"/>
    <property type="evidence" value="ECO:0007669"/>
    <property type="project" value="TreeGrafter"/>
</dbReference>
<evidence type="ECO:0000313" key="28">
    <source>
        <dbReference type="EMBL" id="CAD7652575.1"/>
    </source>
</evidence>
<dbReference type="Pfam" id="PF00067">
    <property type="entry name" value="p450"/>
    <property type="match status" value="2"/>
</dbReference>
<name>A0A7R9M3V5_9ACAR</name>
<gene>
    <name evidence="28" type="ORF">ONB1V03_LOCUS9236</name>
</gene>
<keyword evidence="17" id="KW-0496">Mitochondrion</keyword>
<keyword evidence="10" id="KW-0256">Endoplasmic reticulum</keyword>
<dbReference type="Gene3D" id="1.10.630.10">
    <property type="entry name" value="Cytochrome P450"/>
    <property type="match status" value="2"/>
</dbReference>
<dbReference type="GO" id="GO:0006082">
    <property type="term" value="P:organic acid metabolic process"/>
    <property type="evidence" value="ECO:0007669"/>
    <property type="project" value="TreeGrafter"/>
</dbReference>
<evidence type="ECO:0000256" key="23">
    <source>
        <dbReference type="ARBA" id="ARBA00058812"/>
    </source>
</evidence>
<organism evidence="28">
    <name type="scientific">Oppiella nova</name>
    <dbReference type="NCBI Taxonomy" id="334625"/>
    <lineage>
        <taxon>Eukaryota</taxon>
        <taxon>Metazoa</taxon>
        <taxon>Ecdysozoa</taxon>
        <taxon>Arthropoda</taxon>
        <taxon>Chelicerata</taxon>
        <taxon>Arachnida</taxon>
        <taxon>Acari</taxon>
        <taxon>Acariformes</taxon>
        <taxon>Sarcoptiformes</taxon>
        <taxon>Oribatida</taxon>
        <taxon>Brachypylina</taxon>
        <taxon>Oppioidea</taxon>
        <taxon>Oppiidae</taxon>
        <taxon>Oppiella</taxon>
    </lineage>
</organism>
<protein>
    <recommendedName>
        <fullName evidence="25">Cytochrome P450 2U1</fullName>
        <ecNumber evidence="24">1.14.14.80</ecNumber>
    </recommendedName>
    <alternativeName>
        <fullName evidence="26">Long-chain fatty acid omega-monooxygenase</fullName>
    </alternativeName>
</protein>
<dbReference type="GO" id="GO:0020037">
    <property type="term" value="F:heme binding"/>
    <property type="evidence" value="ECO:0007669"/>
    <property type="project" value="InterPro"/>
</dbReference>
<evidence type="ECO:0000256" key="5">
    <source>
        <dbReference type="ARBA" id="ARBA00010617"/>
    </source>
</evidence>
<comment type="subcellular location">
    <subcellularLocation>
        <location evidence="4">Endoplasmic reticulum membrane</location>
        <topology evidence="4">Multi-pass membrane protein</topology>
    </subcellularLocation>
    <subcellularLocation>
        <location evidence="2">Microsome membrane</location>
        <topology evidence="2">Multi-pass membrane protein</topology>
    </subcellularLocation>
    <subcellularLocation>
        <location evidence="3">Mitochondrion inner membrane</location>
        <topology evidence="3">Multi-pass membrane protein</topology>
    </subcellularLocation>
</comment>
<dbReference type="FunFam" id="1.10.630.10:FF:000017">
    <property type="entry name" value="cytochrome P450 2U1 isoform X1"/>
    <property type="match status" value="1"/>
</dbReference>
<keyword evidence="7 27" id="KW-0812">Transmembrane</keyword>
<dbReference type="AlphaFoldDB" id="A0A7R9M3V5"/>
<keyword evidence="9" id="KW-0999">Mitochondrion inner membrane</keyword>
<comment type="catalytic activity">
    <reaction evidence="22">
        <text>an omega-methyl-long-chain fatty acid + reduced [NADPH--hemoprotein reductase] + O2 = an omega-hydroxy-long-chain fatty acid + oxidized [NADPH--hemoprotein reductase] + H2O + H(+)</text>
        <dbReference type="Rhea" id="RHEA:56748"/>
        <dbReference type="Rhea" id="RHEA-COMP:11964"/>
        <dbReference type="Rhea" id="RHEA-COMP:11965"/>
        <dbReference type="ChEBI" id="CHEBI:15377"/>
        <dbReference type="ChEBI" id="CHEBI:15378"/>
        <dbReference type="ChEBI" id="CHEBI:15379"/>
        <dbReference type="ChEBI" id="CHEBI:57618"/>
        <dbReference type="ChEBI" id="CHEBI:58210"/>
        <dbReference type="ChEBI" id="CHEBI:140991"/>
        <dbReference type="ChEBI" id="CHEBI:140992"/>
        <dbReference type="EC" id="1.14.14.80"/>
    </reaction>
    <physiologicalReaction direction="left-to-right" evidence="22">
        <dbReference type="Rhea" id="RHEA:56749"/>
    </physiologicalReaction>
</comment>
<feature type="transmembrane region" description="Helical" evidence="27">
    <location>
        <begin position="6"/>
        <end position="23"/>
    </location>
</feature>
<evidence type="ECO:0000256" key="21">
    <source>
        <dbReference type="ARBA" id="ARBA00052159"/>
    </source>
</evidence>
<evidence type="ECO:0000256" key="22">
    <source>
        <dbReference type="ARBA" id="ARBA00052378"/>
    </source>
</evidence>
<dbReference type="InterPro" id="IPR001128">
    <property type="entry name" value="Cyt_P450"/>
</dbReference>
<keyword evidence="15" id="KW-0503">Monooxygenase</keyword>
<sequence length="917" mass="105185">YMCDNAVYFTLFLVFISFVRHVLSNIKERLNLPVGPIGLPLIGNRPLLGKHPHKAIAKLSDKYGSVFTLQLGMHNVVVLNDWEAVRDAFQKDAFLGKPIEHPFAAVTGTKSIIDENGIVWRDQRRSALQVLRDLGFGKGSMEDRITDEISYLTKRIDETNGEPMDIHEVLVPSMSNIVSHLVFGHRMDFNELKRQIFDKFLDQTQNFSFIGVMATSPLWFSKLFFMLGGAINQKVFDTIMGIYDSEISKHQKSFDVNNRVNDYIDGYLAEMEVRQRKDPNTHFTLKRLNVNCQLFFGAGSGTVRTTTEWLLLLSAKYSEHQKRIHEEIDSVVGRDRSPCYADRLHMPFTQAFINEVMRYKTTIPLNPWRRALEDTTVLGHFIPKDTIVMANIWAVHNDPKVWHKPQEFSPKRFLTSDGKELLKIDALIPFSVGKRNCVVVISLVIHVLSNIKERLNLPVGPIGLPLIGNRPLLGKHPHKAIAKLSDKYGSVFTLQLGVHNIVILNDWEAVRDAFQKDSFLGKPIEHPFAAVTGTKSILDESGGVWRDQRRSALQVFRDLGFGKGSMEDRITDEISYLTKRIDETNGEPMNIHEVLVPSMSNVISHLVFGHRMDFNEPKRQIFDKYLDEIQNFSFVGVLATSPLWFSKLFFMLGGAINQKVFDTLMGIYDSEISSHEKSFKANNRVNDYIDGYLAEMEVRQRKDPNTHFTLERLNANCQIFFEAGSGTVRTTTEWLLLLSAKYSEHQKRIHEEIDSVVGRDRSPCYADRLHMPFTQAFINEVMRYKTTIPLNPWRRALEDTTVLGHFIPKDTTVMANIWAVHNDPKVWHKPQEFSPKRFLTSDGKELLKIDAFIPFSMGKRNCVGESLARMDVFLYFVSLLQKYTISAANDEMLTLEEDFGLALEPKHKLIFNFQKRF</sequence>
<evidence type="ECO:0000256" key="10">
    <source>
        <dbReference type="ARBA" id="ARBA00022824"/>
    </source>
</evidence>
<keyword evidence="12 27" id="KW-1133">Transmembrane helix</keyword>
<evidence type="ECO:0000256" key="17">
    <source>
        <dbReference type="ARBA" id="ARBA00023128"/>
    </source>
</evidence>
<evidence type="ECO:0000256" key="27">
    <source>
        <dbReference type="SAM" id="Phobius"/>
    </source>
</evidence>
<dbReference type="InterPro" id="IPR050182">
    <property type="entry name" value="Cytochrome_P450_fam2"/>
</dbReference>
<evidence type="ECO:0000256" key="6">
    <source>
        <dbReference type="ARBA" id="ARBA00022617"/>
    </source>
</evidence>
<dbReference type="GO" id="GO:0005743">
    <property type="term" value="C:mitochondrial inner membrane"/>
    <property type="evidence" value="ECO:0007669"/>
    <property type="project" value="UniProtKB-SubCell"/>
</dbReference>
<evidence type="ECO:0000256" key="18">
    <source>
        <dbReference type="ARBA" id="ARBA00023136"/>
    </source>
</evidence>
<dbReference type="PANTHER" id="PTHR24300">
    <property type="entry name" value="CYTOCHROME P450 508A4-RELATED"/>
    <property type="match status" value="1"/>
</dbReference>
<dbReference type="EMBL" id="CAJPVJ010005707">
    <property type="protein sequence ID" value="CAG2169762.1"/>
    <property type="molecule type" value="Genomic_DNA"/>
</dbReference>
<keyword evidence="8" id="KW-0479">Metal-binding</keyword>
<evidence type="ECO:0000256" key="19">
    <source>
        <dbReference type="ARBA" id="ARBA00049206"/>
    </source>
</evidence>
<dbReference type="GO" id="GO:0005506">
    <property type="term" value="F:iron ion binding"/>
    <property type="evidence" value="ECO:0007669"/>
    <property type="project" value="InterPro"/>
</dbReference>
<dbReference type="Proteomes" id="UP000728032">
    <property type="component" value="Unassembled WGS sequence"/>
</dbReference>
<dbReference type="PRINTS" id="PR00385">
    <property type="entry name" value="P450"/>
</dbReference>
<evidence type="ECO:0000256" key="4">
    <source>
        <dbReference type="ARBA" id="ARBA00004477"/>
    </source>
</evidence>
<comment type="cofactor">
    <cofactor evidence="1">
        <name>heme</name>
        <dbReference type="ChEBI" id="CHEBI:30413"/>
    </cofactor>
</comment>
<evidence type="ECO:0000256" key="3">
    <source>
        <dbReference type="ARBA" id="ARBA00004448"/>
    </source>
</evidence>
<dbReference type="OrthoDB" id="1055148at2759"/>
<comment type="similarity">
    <text evidence="5">Belongs to the cytochrome P450 family.</text>
</comment>
<dbReference type="GO" id="GO:0006629">
    <property type="term" value="P:lipid metabolic process"/>
    <property type="evidence" value="ECO:0007669"/>
    <property type="project" value="UniProtKB-KW"/>
</dbReference>
<keyword evidence="29" id="KW-1185">Reference proteome</keyword>
<evidence type="ECO:0000256" key="2">
    <source>
        <dbReference type="ARBA" id="ARBA00004154"/>
    </source>
</evidence>
<comment type="catalytic activity">
    <reaction evidence="19">
        <text>(5Z,8Z,11Z,14Z)-eicosatetraenoate + reduced [NADPH--hemoprotein reductase] + O2 = 19-hydroxy-(5Z,8Z,11Z,14Z)-eicosatetraenoate + oxidized [NADPH--hemoprotein reductase] + H2O + H(+)</text>
        <dbReference type="Rhea" id="RHEA:39759"/>
        <dbReference type="Rhea" id="RHEA-COMP:11964"/>
        <dbReference type="Rhea" id="RHEA-COMP:11965"/>
        <dbReference type="ChEBI" id="CHEBI:15377"/>
        <dbReference type="ChEBI" id="CHEBI:15378"/>
        <dbReference type="ChEBI" id="CHEBI:15379"/>
        <dbReference type="ChEBI" id="CHEBI:32395"/>
        <dbReference type="ChEBI" id="CHEBI:57618"/>
        <dbReference type="ChEBI" id="CHEBI:58210"/>
        <dbReference type="ChEBI" id="CHEBI:76627"/>
    </reaction>
    <physiologicalReaction direction="left-to-right" evidence="19">
        <dbReference type="Rhea" id="RHEA:39760"/>
    </physiologicalReaction>
</comment>
<keyword evidence="11" id="KW-0492">Microsome</keyword>
<keyword evidence="6" id="KW-0349">Heme</keyword>
<comment type="catalytic activity">
    <reaction evidence="21">
        <text>N-[(5Z,8Z,11Z,14Z)-eicosatetraenoyl]-serotonin + reduced [NADPH--hemoprotein reductase] + O2 = 2-oxo-N-[(5Z,8Z,11Z,14Z)-eicosatetraenoyl]-serotonin + oxidized [NADPH--hemoprotein reductase] + H2O + H(+)</text>
        <dbReference type="Rhea" id="RHEA:50296"/>
        <dbReference type="Rhea" id="RHEA-COMP:11964"/>
        <dbReference type="Rhea" id="RHEA-COMP:11965"/>
        <dbReference type="ChEBI" id="CHEBI:15377"/>
        <dbReference type="ChEBI" id="CHEBI:15378"/>
        <dbReference type="ChEBI" id="CHEBI:15379"/>
        <dbReference type="ChEBI" id="CHEBI:57618"/>
        <dbReference type="ChEBI" id="CHEBI:58210"/>
        <dbReference type="ChEBI" id="CHEBI:132255"/>
        <dbReference type="ChEBI" id="CHEBI:132256"/>
    </reaction>
    <physiologicalReaction direction="left-to-right" evidence="21">
        <dbReference type="Rhea" id="RHEA:50297"/>
    </physiologicalReaction>
</comment>
<dbReference type="PANTHER" id="PTHR24300:SF375">
    <property type="entry name" value="CYTOCHROME P450 FAMILY"/>
    <property type="match status" value="1"/>
</dbReference>
<dbReference type="PROSITE" id="PS00086">
    <property type="entry name" value="CYTOCHROME_P450"/>
    <property type="match status" value="1"/>
</dbReference>
<evidence type="ECO:0000256" key="8">
    <source>
        <dbReference type="ARBA" id="ARBA00022723"/>
    </source>
</evidence>
<keyword evidence="13" id="KW-0560">Oxidoreductase</keyword>
<evidence type="ECO:0000256" key="25">
    <source>
        <dbReference type="ARBA" id="ARBA00067282"/>
    </source>
</evidence>
<comment type="function">
    <text evidence="23">A cytochrome P450 monooxygenase involved in the metabolism of arachidonic acid and its conjugates. Mechanistically, uses molecular oxygen inserting one oxygen atom into a substrate, and reducing the second into a water molecule, with two electrons provided by NADPH via cytochrome P450 reductase (CPR; NADPH-ferrihemoprotein reductase). Acts as an omega and omega-1 hydroxylase for arachidonic acid and possibly for other long chain fatty acids. May modulate the arachidonic acid signaling pathway and play a role in other fatty acid signaling processes. May down-regulate the biological activities of N-arachidonoyl-serotonin, an endocannabinoid that has anti-nociceptive effects through inhibition of fatty acid amide hydrolase FAAH, TRPV1 receptor and T-type calcium channels. Catalyzes C-2 oxidation of the indole ring of N-arachidonoyl-serotonin forming a less active product 2-oxo-N-arachidonoyl-serotonin.</text>
</comment>
<evidence type="ECO:0000256" key="20">
    <source>
        <dbReference type="ARBA" id="ARBA00051320"/>
    </source>
</evidence>
<evidence type="ECO:0000256" key="24">
    <source>
        <dbReference type="ARBA" id="ARBA00066560"/>
    </source>
</evidence>
<dbReference type="PRINTS" id="PR00463">
    <property type="entry name" value="EP450I"/>
</dbReference>
<dbReference type="FunFam" id="1.10.630.10:FF:000094">
    <property type="entry name" value="cytochrome P450 2J6-like"/>
    <property type="match status" value="1"/>
</dbReference>
<dbReference type="GO" id="GO:0102033">
    <property type="term" value="F:long-chain fatty acid omega-hydroxylase activity"/>
    <property type="evidence" value="ECO:0007669"/>
    <property type="project" value="UniProtKB-EC"/>
</dbReference>
<evidence type="ECO:0000313" key="29">
    <source>
        <dbReference type="Proteomes" id="UP000728032"/>
    </source>
</evidence>
<dbReference type="InterPro" id="IPR036396">
    <property type="entry name" value="Cyt_P450_sf"/>
</dbReference>
<keyword evidence="18 27" id="KW-0472">Membrane</keyword>